<feature type="compositionally biased region" description="Basic and acidic residues" evidence="1">
    <location>
        <begin position="153"/>
        <end position="177"/>
    </location>
</feature>
<feature type="compositionally biased region" description="Low complexity" evidence="1">
    <location>
        <begin position="238"/>
        <end position="250"/>
    </location>
</feature>
<dbReference type="EMBL" id="HF935343">
    <property type="protein sequence ID" value="CCX07224.1"/>
    <property type="molecule type" value="Genomic_DNA"/>
</dbReference>
<evidence type="ECO:0000313" key="3">
    <source>
        <dbReference type="Proteomes" id="UP000018144"/>
    </source>
</evidence>
<feature type="compositionally biased region" description="Basic and acidic residues" evidence="1">
    <location>
        <begin position="72"/>
        <end position="85"/>
    </location>
</feature>
<name>U4LAN5_PYROM</name>
<feature type="compositionally biased region" description="Basic and acidic residues" evidence="1">
    <location>
        <begin position="187"/>
        <end position="199"/>
    </location>
</feature>
<evidence type="ECO:0000313" key="2">
    <source>
        <dbReference type="EMBL" id="CCX07224.1"/>
    </source>
</evidence>
<feature type="compositionally biased region" description="Basic and acidic residues" evidence="1">
    <location>
        <begin position="108"/>
        <end position="119"/>
    </location>
</feature>
<feature type="region of interest" description="Disordered" evidence="1">
    <location>
        <begin position="224"/>
        <end position="256"/>
    </location>
</feature>
<proteinExistence type="predicted"/>
<gene>
    <name evidence="2" type="ORF">PCON_06813</name>
</gene>
<dbReference type="AlphaFoldDB" id="U4LAN5"/>
<evidence type="ECO:0000256" key="1">
    <source>
        <dbReference type="SAM" id="MobiDB-lite"/>
    </source>
</evidence>
<protein>
    <submittedName>
        <fullName evidence="2">Uncharacterized protein</fullName>
    </submittedName>
</protein>
<dbReference type="Proteomes" id="UP000018144">
    <property type="component" value="Unassembled WGS sequence"/>
</dbReference>
<keyword evidence="3" id="KW-1185">Reference proteome</keyword>
<feature type="region of interest" description="Disordered" evidence="1">
    <location>
        <begin position="70"/>
        <end position="211"/>
    </location>
</feature>
<feature type="compositionally biased region" description="Polar residues" evidence="1">
    <location>
        <begin position="224"/>
        <end position="237"/>
    </location>
</feature>
<feature type="compositionally biased region" description="Polar residues" evidence="1">
    <location>
        <begin position="200"/>
        <end position="210"/>
    </location>
</feature>
<sequence length="294" mass="32218">MSTTKRYDVFESGVQSSTARRKDHTAVLRGTPLRSSTTGGGCYILKRIRNLFKGNPTTTTHPVRLLVGSGIQEKRSRSRSVDDKASVSAIKAKRRDGSRQGLSTGGGESRKHASRDRSKNCGPSSEEQRRRSKSRKATAPPVPSGRAAPGQQRMDRSEREHRRHPSDPRKKDRQNRSERHRKTAAVKSDRTDKSGDDAQSRQSHSPTSSIVARVGSAALSTFQSRDVNTQSPSGTHPQSQSHSGQCQQSGATLQRVHDEPVTQTPFQATYHTTTNVNRNFNYGDATSGTEIACG</sequence>
<organism evidence="2 3">
    <name type="scientific">Pyronema omphalodes (strain CBS 100304)</name>
    <name type="common">Pyronema confluens</name>
    <dbReference type="NCBI Taxonomy" id="1076935"/>
    <lineage>
        <taxon>Eukaryota</taxon>
        <taxon>Fungi</taxon>
        <taxon>Dikarya</taxon>
        <taxon>Ascomycota</taxon>
        <taxon>Pezizomycotina</taxon>
        <taxon>Pezizomycetes</taxon>
        <taxon>Pezizales</taxon>
        <taxon>Pyronemataceae</taxon>
        <taxon>Pyronema</taxon>
    </lineage>
</organism>
<reference evidence="2 3" key="1">
    <citation type="journal article" date="2013" name="PLoS Genet.">
        <title>The genome and development-dependent transcriptomes of Pyronema confluens: a window into fungal evolution.</title>
        <authorList>
            <person name="Traeger S."/>
            <person name="Altegoer F."/>
            <person name="Freitag M."/>
            <person name="Gabaldon T."/>
            <person name="Kempken F."/>
            <person name="Kumar A."/>
            <person name="Marcet-Houben M."/>
            <person name="Poggeler S."/>
            <person name="Stajich J.E."/>
            <person name="Nowrousian M."/>
        </authorList>
    </citation>
    <scope>NUCLEOTIDE SEQUENCE [LARGE SCALE GENOMIC DNA]</scope>
    <source>
        <strain evidence="3">CBS 100304</strain>
        <tissue evidence="2">Vegetative mycelium</tissue>
    </source>
</reference>
<accession>U4LAN5</accession>